<keyword evidence="3" id="KW-0597">Phosphoprotein</keyword>
<keyword evidence="8" id="KW-0902">Two-component regulatory system</keyword>
<comment type="catalytic activity">
    <reaction evidence="1">
        <text>ATP + protein L-histidine = ADP + protein N-phospho-L-histidine.</text>
        <dbReference type="EC" id="2.7.13.3"/>
    </reaction>
</comment>
<evidence type="ECO:0000256" key="7">
    <source>
        <dbReference type="ARBA" id="ARBA00022840"/>
    </source>
</evidence>
<keyword evidence="5" id="KW-0547">Nucleotide-binding</keyword>
<evidence type="ECO:0000256" key="1">
    <source>
        <dbReference type="ARBA" id="ARBA00000085"/>
    </source>
</evidence>
<proteinExistence type="predicted"/>
<dbReference type="CDD" id="cd16917">
    <property type="entry name" value="HATPase_UhpB-NarQ-NarX-like"/>
    <property type="match status" value="1"/>
</dbReference>
<comment type="caution">
    <text evidence="12">The sequence shown here is derived from an EMBL/GenBank/DDBJ whole genome shotgun (WGS) entry which is preliminary data.</text>
</comment>
<dbReference type="GO" id="GO:0046983">
    <property type="term" value="F:protein dimerization activity"/>
    <property type="evidence" value="ECO:0007669"/>
    <property type="project" value="InterPro"/>
</dbReference>
<dbReference type="EMBL" id="LRQV01000001">
    <property type="protein sequence ID" value="KXK64013.1"/>
    <property type="molecule type" value="Genomic_DNA"/>
</dbReference>
<dbReference type="AlphaFoldDB" id="A0A136Q030"/>
<feature type="transmembrane region" description="Helical" evidence="9">
    <location>
        <begin position="36"/>
        <end position="58"/>
    </location>
</feature>
<accession>A0A136Q030</accession>
<dbReference type="OrthoDB" id="227596at2"/>
<keyword evidence="9" id="KW-0472">Membrane</keyword>
<keyword evidence="13" id="KW-1185">Reference proteome</keyword>
<dbReference type="Pfam" id="PF07730">
    <property type="entry name" value="HisKA_3"/>
    <property type="match status" value="1"/>
</dbReference>
<keyword evidence="4" id="KW-0808">Transferase</keyword>
<evidence type="ECO:0000256" key="9">
    <source>
        <dbReference type="SAM" id="Phobius"/>
    </source>
</evidence>
<evidence type="ECO:0000256" key="8">
    <source>
        <dbReference type="ARBA" id="ARBA00023012"/>
    </source>
</evidence>
<feature type="transmembrane region" description="Helical" evidence="9">
    <location>
        <begin position="129"/>
        <end position="146"/>
    </location>
</feature>
<evidence type="ECO:0000256" key="6">
    <source>
        <dbReference type="ARBA" id="ARBA00022777"/>
    </source>
</evidence>
<dbReference type="PANTHER" id="PTHR24421">
    <property type="entry name" value="NITRATE/NITRITE SENSOR PROTEIN NARX-RELATED"/>
    <property type="match status" value="1"/>
</dbReference>
<dbReference type="InterPro" id="IPR050482">
    <property type="entry name" value="Sensor_HK_TwoCompSys"/>
</dbReference>
<feature type="transmembrane region" description="Helical" evidence="9">
    <location>
        <begin position="152"/>
        <end position="175"/>
    </location>
</feature>
<dbReference type="GO" id="GO:0016020">
    <property type="term" value="C:membrane"/>
    <property type="evidence" value="ECO:0007669"/>
    <property type="project" value="InterPro"/>
</dbReference>
<evidence type="ECO:0000313" key="13">
    <source>
        <dbReference type="Proteomes" id="UP000070620"/>
    </source>
</evidence>
<sequence length="412" mass="43308">MQRWWGRAGTAFALVALGVVGLFELTYGRILADGHLLDPVFLVRGVLAVLAAGVWLAAGRLGPTWLPVTAGAVAVVSAAVSLGPYLALRTLVVPDLRYGGGSSTFWGLPESVALLGVVFALARTARPVPALLAITVTGGALTVMPLRSGTDYVFLFIGMVYALLATGVAAGGMYLRLTAAVRDRQLATVRAEQRAEFARDLHDFIAHHVTGIVVQAQGARYVAGQDPGRAVEALERIEHAGAETMTAMRRMVGVLRDQASAPDGPLAPLAGVGDLPELVDRFTTAGPVRARLHTEGVLDDLPVEVTSSAYRVVMEALTNVRQHARGARRVDVWLSRTPGRLLVRVVDDAPAQRASRRGGQGFGLAGLAERVGATGGRLRAGPGIDGGWTVDAELPLPEGDADMPLPEGTVPR</sequence>
<evidence type="ECO:0000313" key="12">
    <source>
        <dbReference type="EMBL" id="KXK64013.1"/>
    </source>
</evidence>
<evidence type="ECO:0000259" key="11">
    <source>
        <dbReference type="Pfam" id="PF07730"/>
    </source>
</evidence>
<dbReference type="PANTHER" id="PTHR24421:SF10">
    <property type="entry name" value="NITRATE_NITRITE SENSOR PROTEIN NARQ"/>
    <property type="match status" value="1"/>
</dbReference>
<evidence type="ECO:0000256" key="5">
    <source>
        <dbReference type="ARBA" id="ARBA00022741"/>
    </source>
</evidence>
<feature type="domain" description="Signal transduction histidine kinase subgroup 3 dimerisation and phosphoacceptor" evidence="11">
    <location>
        <begin position="194"/>
        <end position="258"/>
    </location>
</feature>
<dbReference type="InterPro" id="IPR003594">
    <property type="entry name" value="HATPase_dom"/>
</dbReference>
<dbReference type="GO" id="GO:0000155">
    <property type="term" value="F:phosphorelay sensor kinase activity"/>
    <property type="evidence" value="ECO:0007669"/>
    <property type="project" value="InterPro"/>
</dbReference>
<dbReference type="Pfam" id="PF02518">
    <property type="entry name" value="HATPase_c"/>
    <property type="match status" value="1"/>
</dbReference>
<dbReference type="InterPro" id="IPR036890">
    <property type="entry name" value="HATPase_C_sf"/>
</dbReference>
<dbReference type="Proteomes" id="UP000070620">
    <property type="component" value="Unassembled WGS sequence"/>
</dbReference>
<dbReference type="EC" id="2.7.13.3" evidence="2"/>
<keyword evidence="9" id="KW-0812">Transmembrane</keyword>
<protein>
    <recommendedName>
        <fullName evidence="2">histidine kinase</fullName>
        <ecNumber evidence="2">2.7.13.3</ecNumber>
    </recommendedName>
</protein>
<organism evidence="12 13">
    <name type="scientific">Micromonospora rosaria</name>
    <dbReference type="NCBI Taxonomy" id="47874"/>
    <lineage>
        <taxon>Bacteria</taxon>
        <taxon>Bacillati</taxon>
        <taxon>Actinomycetota</taxon>
        <taxon>Actinomycetes</taxon>
        <taxon>Micromonosporales</taxon>
        <taxon>Micromonosporaceae</taxon>
        <taxon>Micromonospora</taxon>
    </lineage>
</organism>
<keyword evidence="9" id="KW-1133">Transmembrane helix</keyword>
<name>A0A136Q030_9ACTN</name>
<feature type="transmembrane region" description="Helical" evidence="9">
    <location>
        <begin position="105"/>
        <end position="122"/>
    </location>
</feature>
<evidence type="ECO:0000256" key="4">
    <source>
        <dbReference type="ARBA" id="ARBA00022679"/>
    </source>
</evidence>
<feature type="domain" description="Histidine kinase/HSP90-like ATPase" evidence="10">
    <location>
        <begin position="308"/>
        <end position="397"/>
    </location>
</feature>
<dbReference type="Gene3D" id="3.30.565.10">
    <property type="entry name" value="Histidine kinase-like ATPase, C-terminal domain"/>
    <property type="match status" value="1"/>
</dbReference>
<evidence type="ECO:0000256" key="2">
    <source>
        <dbReference type="ARBA" id="ARBA00012438"/>
    </source>
</evidence>
<dbReference type="SUPFAM" id="SSF55874">
    <property type="entry name" value="ATPase domain of HSP90 chaperone/DNA topoisomerase II/histidine kinase"/>
    <property type="match status" value="1"/>
</dbReference>
<gene>
    <name evidence="12" type="ORF">AWW66_00605</name>
</gene>
<dbReference type="Gene3D" id="1.20.5.1930">
    <property type="match status" value="1"/>
</dbReference>
<keyword evidence="6" id="KW-0418">Kinase</keyword>
<feature type="transmembrane region" description="Helical" evidence="9">
    <location>
        <begin position="65"/>
        <end position="85"/>
    </location>
</feature>
<evidence type="ECO:0000256" key="3">
    <source>
        <dbReference type="ARBA" id="ARBA00022553"/>
    </source>
</evidence>
<evidence type="ECO:0000259" key="10">
    <source>
        <dbReference type="Pfam" id="PF02518"/>
    </source>
</evidence>
<dbReference type="GO" id="GO:0005524">
    <property type="term" value="F:ATP binding"/>
    <property type="evidence" value="ECO:0007669"/>
    <property type="project" value="UniProtKB-KW"/>
</dbReference>
<dbReference type="InterPro" id="IPR011712">
    <property type="entry name" value="Sig_transdc_His_kin_sub3_dim/P"/>
</dbReference>
<keyword evidence="7" id="KW-0067">ATP-binding</keyword>
<reference evidence="12 13" key="1">
    <citation type="submission" date="2016-01" db="EMBL/GenBank/DDBJ databases">
        <title>Whole genome sequence and analysis of Micromonospora rosaria DSM 803, which can produce antibacterial substance rosamicin.</title>
        <authorList>
            <person name="Yang H."/>
            <person name="He X."/>
            <person name="Zhu D."/>
        </authorList>
    </citation>
    <scope>NUCLEOTIDE SEQUENCE [LARGE SCALE GENOMIC DNA]</scope>
    <source>
        <strain evidence="12 13">DSM 803</strain>
    </source>
</reference>
<feature type="transmembrane region" description="Helical" evidence="9">
    <location>
        <begin position="12"/>
        <end position="30"/>
    </location>
</feature>